<reference evidence="1" key="2">
    <citation type="submission" date="2020-09" db="EMBL/GenBank/DDBJ databases">
        <authorList>
            <person name="Sun Q."/>
            <person name="Zhou Y."/>
        </authorList>
    </citation>
    <scope>NUCLEOTIDE SEQUENCE</scope>
    <source>
        <strain evidence="1">CGMCC 1.12924</strain>
    </source>
</reference>
<evidence type="ECO:0000313" key="1">
    <source>
        <dbReference type="EMBL" id="GGD91783.1"/>
    </source>
</evidence>
<keyword evidence="2" id="KW-1185">Reference proteome</keyword>
<organism evidence="1 2">
    <name type="scientific">Planktosalinus lacus</name>
    <dbReference type="NCBI Taxonomy" id="1526573"/>
    <lineage>
        <taxon>Bacteria</taxon>
        <taxon>Pseudomonadati</taxon>
        <taxon>Bacteroidota</taxon>
        <taxon>Flavobacteriia</taxon>
        <taxon>Flavobacteriales</taxon>
        <taxon>Flavobacteriaceae</taxon>
        <taxon>Planktosalinus</taxon>
    </lineage>
</organism>
<evidence type="ECO:0000313" key="2">
    <source>
        <dbReference type="Proteomes" id="UP000652231"/>
    </source>
</evidence>
<proteinExistence type="predicted"/>
<dbReference type="Proteomes" id="UP000652231">
    <property type="component" value="Unassembled WGS sequence"/>
</dbReference>
<comment type="caution">
    <text evidence="1">The sequence shown here is derived from an EMBL/GenBank/DDBJ whole genome shotgun (WGS) entry which is preliminary data.</text>
</comment>
<dbReference type="RefSeq" id="WP_188441057.1">
    <property type="nucleotide sequence ID" value="NZ_BMGK01000005.1"/>
</dbReference>
<gene>
    <name evidence="1" type="ORF">GCM10011312_14480</name>
</gene>
<accession>A0A8J2VAB8</accession>
<protein>
    <submittedName>
        <fullName evidence="1">Uncharacterized protein</fullName>
    </submittedName>
</protein>
<dbReference type="EMBL" id="BMGK01000005">
    <property type="protein sequence ID" value="GGD91783.1"/>
    <property type="molecule type" value="Genomic_DNA"/>
</dbReference>
<dbReference type="AlphaFoldDB" id="A0A8J2VAB8"/>
<reference evidence="1" key="1">
    <citation type="journal article" date="2014" name="Int. J. Syst. Evol. Microbiol.">
        <title>Complete genome sequence of Corynebacterium casei LMG S-19264T (=DSM 44701T), isolated from a smear-ripened cheese.</title>
        <authorList>
            <consortium name="US DOE Joint Genome Institute (JGI-PGF)"/>
            <person name="Walter F."/>
            <person name="Albersmeier A."/>
            <person name="Kalinowski J."/>
            <person name="Ruckert C."/>
        </authorList>
    </citation>
    <scope>NUCLEOTIDE SEQUENCE</scope>
    <source>
        <strain evidence="1">CGMCC 1.12924</strain>
    </source>
</reference>
<name>A0A8J2VAB8_9FLAO</name>
<sequence length="131" mass="15347">MNYNIHLKLPNSPLYKKALEIFTLSKSLSQFLVHDMAVLNEKGEEHPEIYYTGDIVQKSSSIIPEIINAEQKKYTEERHKHAASVARLSKLLYKNCERLEHSVPNGKEFIALLRKELKGFRKMQRQWHLSL</sequence>